<reference evidence="10 12" key="1">
    <citation type="submission" date="2017-10" db="EMBL/GenBank/DDBJ databases">
        <title>Genomics of the genus Arcobacter.</title>
        <authorList>
            <person name="Perez-Cataluna A."/>
            <person name="Figueras M.J."/>
        </authorList>
    </citation>
    <scope>NUCLEOTIDE SEQUENCE [LARGE SCALE GENOMIC DNA]</scope>
    <source>
        <strain evidence="10 12">LMG 25534</strain>
    </source>
</reference>
<dbReference type="GO" id="GO:0005198">
    <property type="term" value="F:structural molecule activity"/>
    <property type="evidence" value="ECO:0007669"/>
    <property type="project" value="InterPro"/>
</dbReference>
<dbReference type="GO" id="GO:0044780">
    <property type="term" value="P:bacterial-type flagellum assembly"/>
    <property type="evidence" value="ECO:0007669"/>
    <property type="project" value="InterPro"/>
</dbReference>
<keyword evidence="9" id="KW-0969">Cilium</keyword>
<dbReference type="InterPro" id="IPR053927">
    <property type="entry name" value="FlgK_helical"/>
</dbReference>
<dbReference type="Pfam" id="PF06429">
    <property type="entry name" value="Flg_bbr_C"/>
    <property type="match status" value="1"/>
</dbReference>
<dbReference type="InterPro" id="IPR010930">
    <property type="entry name" value="Flg_bb/hook_C_dom"/>
</dbReference>
<dbReference type="EMBL" id="PDKD01000001">
    <property type="protein sequence ID" value="RXJ93234.1"/>
    <property type="molecule type" value="Genomic_DNA"/>
</dbReference>
<comment type="subcellular location">
    <subcellularLocation>
        <location evidence="1">Bacterial flagellum</location>
    </subcellularLocation>
    <subcellularLocation>
        <location evidence="2">Secreted</location>
    </subcellularLocation>
</comment>
<evidence type="ECO:0000256" key="2">
    <source>
        <dbReference type="ARBA" id="ARBA00004613"/>
    </source>
</evidence>
<evidence type="ECO:0000256" key="5">
    <source>
        <dbReference type="ARBA" id="ARBA00022525"/>
    </source>
</evidence>
<evidence type="ECO:0000256" key="6">
    <source>
        <dbReference type="ARBA" id="ARBA00023143"/>
    </source>
</evidence>
<reference evidence="9 11" key="2">
    <citation type="submission" date="2018-07" db="EMBL/GenBank/DDBJ databases">
        <title>Complete genome of the Arcobacter trophiarum type strain LMG 25534.</title>
        <authorList>
            <person name="Miller W.G."/>
            <person name="Yee E."/>
        </authorList>
    </citation>
    <scope>NUCLEOTIDE SEQUENCE [LARGE SCALE GENOMIC DNA]</scope>
    <source>
        <strain evidence="9 11">LMG 25534</strain>
    </source>
</reference>
<keyword evidence="6" id="KW-0975">Bacterial flagellum</keyword>
<keyword evidence="12" id="KW-1185">Reference proteome</keyword>
<dbReference type="RefSeq" id="WP_115427635.1">
    <property type="nucleotide sequence ID" value="NZ_CP031367.1"/>
</dbReference>
<evidence type="ECO:0000313" key="9">
    <source>
        <dbReference type="EMBL" id="AXK48086.1"/>
    </source>
</evidence>
<dbReference type="KEGG" id="atp:ATR_0193"/>
<proteinExistence type="inferred from homology"/>
<sequence>MFSTLYVSQTGLNASKYAIENVSNNQANKNTVGYKKRVADLSEIRLNGVHVTGQGVSFDGIGRVTSQYMYDKFMQESTKANYYDKLSNMLGGVERVFTETDSSGFSVDLNRYFQSIENLRTNPNSEVYRSYMKTQGSVIVESLQNLYTSVQKQAQIEKTELKTDIKEVNAILKEIADINVKIEKYDPSVNDLLDKRDLLELQLSKYVDVDINRDKGFYEIKIGGVTAVSNNIFHKEIEIEDILTNQVDKFNHIRQNPDGSSTVFDSLKYNADFTPKAPYDADDVITYKLNQEFSVSVTIGETLTGDWDNDPNTPDSTMIVDNDNITRAFMVKINQDPNMSKLVTAHNGEYTVDANGKKVPMYPNSDNYLRIESNLAGVDNDFSGNFSVTRKTGANTDSREVIYKNEKESKIAQTDTVLKILDQELKLTSGSIKAQVENLSTSNPNNKFQNYLNTLDEFAQTLSDVYSSYIRVGENEYIYGQNASDAHNTAPFPPNGGDIVNTNLFTGSGVMSLKFNKNAVNDLSQQNLDYLANIQWKTDLSFKGGPQNPNDKNATSFVEFYRNLKVGISSQKEEASYSYEIQDSIAQNLGTSYNDVVKVNPDDEMLDLMKFQAAFTANAQVITSVNEMIQTLLGMKR</sequence>
<dbReference type="Proteomes" id="UP000289132">
    <property type="component" value="Unassembled WGS sequence"/>
</dbReference>
<feature type="domain" description="Flagellar basal-body/hook protein C-terminal" evidence="7">
    <location>
        <begin position="599"/>
        <end position="634"/>
    </location>
</feature>
<keyword evidence="9" id="KW-0282">Flagellum</keyword>
<gene>
    <name evidence="9" type="primary">flgK</name>
    <name evidence="9" type="ORF">ATR_0193</name>
    <name evidence="10" type="ORF">CRU87_01750</name>
</gene>
<evidence type="ECO:0000259" key="7">
    <source>
        <dbReference type="Pfam" id="PF06429"/>
    </source>
</evidence>
<evidence type="ECO:0000259" key="8">
    <source>
        <dbReference type="Pfam" id="PF22638"/>
    </source>
</evidence>
<comment type="similarity">
    <text evidence="3">Belongs to the flagella basal body rod proteins family.</text>
</comment>
<dbReference type="GO" id="GO:0009424">
    <property type="term" value="C:bacterial-type flagellum hook"/>
    <property type="evidence" value="ECO:0007669"/>
    <property type="project" value="InterPro"/>
</dbReference>
<accession>A0AAD0QI13</accession>
<evidence type="ECO:0000313" key="10">
    <source>
        <dbReference type="EMBL" id="RXJ93234.1"/>
    </source>
</evidence>
<keyword evidence="5" id="KW-0964">Secreted</keyword>
<evidence type="ECO:0000256" key="4">
    <source>
        <dbReference type="ARBA" id="ARBA00016244"/>
    </source>
</evidence>
<dbReference type="EMBL" id="CP031367">
    <property type="protein sequence ID" value="AXK48086.1"/>
    <property type="molecule type" value="Genomic_DNA"/>
</dbReference>
<evidence type="ECO:0000313" key="12">
    <source>
        <dbReference type="Proteomes" id="UP000289132"/>
    </source>
</evidence>
<dbReference type="AlphaFoldDB" id="A0AAD0QI13"/>
<dbReference type="GO" id="GO:0005576">
    <property type="term" value="C:extracellular region"/>
    <property type="evidence" value="ECO:0007669"/>
    <property type="project" value="UniProtKB-SubCell"/>
</dbReference>
<evidence type="ECO:0000256" key="3">
    <source>
        <dbReference type="ARBA" id="ARBA00009677"/>
    </source>
</evidence>
<evidence type="ECO:0000313" key="11">
    <source>
        <dbReference type="Proteomes" id="UP000254504"/>
    </source>
</evidence>
<dbReference type="Proteomes" id="UP000254504">
    <property type="component" value="Chromosome"/>
</dbReference>
<evidence type="ECO:0000256" key="1">
    <source>
        <dbReference type="ARBA" id="ARBA00004365"/>
    </source>
</evidence>
<name>A0AAD0QI13_9BACT</name>
<dbReference type="PANTHER" id="PTHR30033:SF2">
    <property type="entry name" value="FLAGELLAR HOOK PROTEIN"/>
    <property type="match status" value="1"/>
</dbReference>
<protein>
    <recommendedName>
        <fullName evidence="4">Flagellar hook-associated protein 1</fullName>
    </recommendedName>
</protein>
<dbReference type="InterPro" id="IPR002371">
    <property type="entry name" value="FlgK"/>
</dbReference>
<dbReference type="Pfam" id="PF22638">
    <property type="entry name" value="FlgK_D1"/>
    <property type="match status" value="1"/>
</dbReference>
<organism evidence="9 11">
    <name type="scientific">Aliarcobacter trophiarum LMG 25534</name>
    <dbReference type="NCBI Taxonomy" id="1032241"/>
    <lineage>
        <taxon>Bacteria</taxon>
        <taxon>Pseudomonadati</taxon>
        <taxon>Campylobacterota</taxon>
        <taxon>Epsilonproteobacteria</taxon>
        <taxon>Campylobacterales</taxon>
        <taxon>Arcobacteraceae</taxon>
        <taxon>Aliarcobacter</taxon>
    </lineage>
</organism>
<dbReference type="SUPFAM" id="SSF64518">
    <property type="entry name" value="Phase 1 flagellin"/>
    <property type="match status" value="1"/>
</dbReference>
<feature type="domain" description="Flagellar hook-associated protein FlgK helical" evidence="8">
    <location>
        <begin position="92"/>
        <end position="232"/>
    </location>
</feature>
<dbReference type="PANTHER" id="PTHR30033">
    <property type="entry name" value="FLAGELLAR HOOK-ASSOCIATED PROTEIN 1"/>
    <property type="match status" value="1"/>
</dbReference>
<keyword evidence="9" id="KW-0966">Cell projection</keyword>